<evidence type="ECO:0000256" key="11">
    <source>
        <dbReference type="HAMAP-Rule" id="MF_01393"/>
    </source>
</evidence>
<keyword evidence="5 11" id="KW-0812">Transmembrane</keyword>
<feature type="transmembrane region" description="Helical" evidence="11">
    <location>
        <begin position="213"/>
        <end position="232"/>
    </location>
</feature>
<feature type="transmembrane region" description="Helical" evidence="11">
    <location>
        <begin position="351"/>
        <end position="372"/>
    </location>
</feature>
<dbReference type="HAMAP" id="MF_01393">
    <property type="entry name" value="ATP_synth_a_bact"/>
    <property type="match status" value="1"/>
</dbReference>
<comment type="caution">
    <text evidence="14">The sequence shown here is derived from an EMBL/GenBank/DDBJ whole genome shotgun (WGS) entry which is preliminary data.</text>
</comment>
<dbReference type="AlphaFoldDB" id="A0A3P2A5M7"/>
<dbReference type="InterPro" id="IPR000568">
    <property type="entry name" value="ATP_synth_F0_asu"/>
</dbReference>
<name>A0A3P2A5M7_9BACE</name>
<keyword evidence="9 11" id="KW-0472">Membrane</keyword>
<dbReference type="InterPro" id="IPR035908">
    <property type="entry name" value="F0_ATP_A_sf"/>
</dbReference>
<keyword evidence="6 11" id="KW-0375">Hydrogen ion transport</keyword>
<comment type="function">
    <text evidence="11 12">Key component of the proton channel; it plays a direct role in the translocation of protons across the membrane.</text>
</comment>
<evidence type="ECO:0000256" key="12">
    <source>
        <dbReference type="RuleBase" id="RU000483"/>
    </source>
</evidence>
<accession>A0A3P2A5M7</accession>
<dbReference type="NCBIfam" id="TIGR01131">
    <property type="entry name" value="ATP_synt_6_or_A"/>
    <property type="match status" value="1"/>
</dbReference>
<comment type="similarity">
    <text evidence="2 11 12">Belongs to the ATPase A chain family.</text>
</comment>
<keyword evidence="7 11" id="KW-1133">Transmembrane helix</keyword>
<evidence type="ECO:0000256" key="7">
    <source>
        <dbReference type="ARBA" id="ARBA00022989"/>
    </source>
</evidence>
<dbReference type="GO" id="GO:0045259">
    <property type="term" value="C:proton-transporting ATP synthase complex"/>
    <property type="evidence" value="ECO:0007669"/>
    <property type="project" value="UniProtKB-KW"/>
</dbReference>
<dbReference type="InterPro" id="IPR045083">
    <property type="entry name" value="ATP_synth_F0_asu_bact/mt"/>
</dbReference>
<feature type="signal peptide" evidence="13">
    <location>
        <begin position="1"/>
        <end position="26"/>
    </location>
</feature>
<evidence type="ECO:0000256" key="8">
    <source>
        <dbReference type="ARBA" id="ARBA00023065"/>
    </source>
</evidence>
<comment type="subcellular location">
    <subcellularLocation>
        <location evidence="11 12">Cell membrane</location>
        <topology evidence="11 12">Multi-pass membrane protein</topology>
    </subcellularLocation>
    <subcellularLocation>
        <location evidence="1">Membrane</location>
        <topology evidence="1">Multi-pass membrane protein</topology>
    </subcellularLocation>
</comment>
<keyword evidence="3 11" id="KW-0813">Transport</keyword>
<dbReference type="PANTHER" id="PTHR11410">
    <property type="entry name" value="ATP SYNTHASE SUBUNIT A"/>
    <property type="match status" value="1"/>
</dbReference>
<evidence type="ECO:0000256" key="3">
    <source>
        <dbReference type="ARBA" id="ARBA00022448"/>
    </source>
</evidence>
<organism evidence="14 15">
    <name type="scientific">Prevotella heparinolytica</name>
    <dbReference type="NCBI Taxonomy" id="28113"/>
    <lineage>
        <taxon>Bacteria</taxon>
        <taxon>Pseudomonadati</taxon>
        <taxon>Bacteroidota</taxon>
        <taxon>Bacteroidia</taxon>
        <taxon>Bacteroidales</taxon>
        <taxon>Bacteroidaceae</taxon>
        <taxon>Bacteroides</taxon>
    </lineage>
</organism>
<feature type="transmembrane region" description="Helical" evidence="11">
    <location>
        <begin position="147"/>
        <end position="169"/>
    </location>
</feature>
<sequence>MKQKHTMFFIGLFVLMGLLTSVGMHADSIAVHHPVAAAVQVGGDGAVSAEKKNGVDVKEIVFGHIGDAYEWHITTWGKRHITIPLPVIVYSRMSGWHVFSSARLEENGGSYDGLSVASEGSRFEGKLVEHDTVGNEVRPWDFSITKVVFALIINSVLLLVIILSVARWYRRHPQDSAVPGGFVGFMEMFIMMVNDDVIKGCVGPNYRKFSPYLLTAFFFIFINNLMGLVPFFPGGANVTGNIAVTMILALCTFFAVNIFGTKAYWRDIFWPDVPWWLKVPFPMMPMIELFGIFTKPFALMIRLFANMLAGHMAMLVLTSLVFISASMGPVLNGSLTVASVLFNIFMNALELLVAFIQAYVFTMLSAVFIGLAQEEGHEEKKATTLSGHRKIK</sequence>
<dbReference type="Gene3D" id="1.20.120.220">
    <property type="entry name" value="ATP synthase, F0 complex, subunit A"/>
    <property type="match status" value="1"/>
</dbReference>
<dbReference type="GO" id="GO:0005886">
    <property type="term" value="C:plasma membrane"/>
    <property type="evidence" value="ECO:0007669"/>
    <property type="project" value="UniProtKB-SubCell"/>
</dbReference>
<proteinExistence type="inferred from homology"/>
<evidence type="ECO:0000256" key="1">
    <source>
        <dbReference type="ARBA" id="ARBA00004141"/>
    </source>
</evidence>
<evidence type="ECO:0000256" key="6">
    <source>
        <dbReference type="ARBA" id="ARBA00022781"/>
    </source>
</evidence>
<keyword evidence="11" id="KW-1003">Cell membrane</keyword>
<dbReference type="GO" id="GO:0016787">
    <property type="term" value="F:hydrolase activity"/>
    <property type="evidence" value="ECO:0007669"/>
    <property type="project" value="UniProtKB-KW"/>
</dbReference>
<reference evidence="14 15" key="1">
    <citation type="submission" date="2018-11" db="EMBL/GenBank/DDBJ databases">
        <title>Genomes From Bacteria Associated with the Canine Oral Cavity: a Test Case for Automated Genome-Based Taxonomic Assignment.</title>
        <authorList>
            <person name="Coil D.A."/>
            <person name="Jospin G."/>
            <person name="Darling A.E."/>
            <person name="Wallis C."/>
            <person name="Davis I.J."/>
            <person name="Harris S."/>
            <person name="Eisen J.A."/>
            <person name="Holcombe L.J."/>
            <person name="O'Flynn C."/>
        </authorList>
    </citation>
    <scope>NUCLEOTIDE SEQUENCE [LARGE SCALE GENOMIC DNA]</scope>
    <source>
        <strain evidence="14 15">OH1047_COT-310</strain>
    </source>
</reference>
<feature type="transmembrane region" description="Helical" evidence="11">
    <location>
        <begin position="176"/>
        <end position="193"/>
    </location>
</feature>
<evidence type="ECO:0000256" key="9">
    <source>
        <dbReference type="ARBA" id="ARBA00023136"/>
    </source>
</evidence>
<keyword evidence="13" id="KW-0732">Signal</keyword>
<gene>
    <name evidence="11 14" type="primary">atpB</name>
    <name evidence="14" type="ORF">EII33_08210</name>
</gene>
<dbReference type="SUPFAM" id="SSF81336">
    <property type="entry name" value="F1F0 ATP synthase subunit A"/>
    <property type="match status" value="1"/>
</dbReference>
<dbReference type="Pfam" id="PF00119">
    <property type="entry name" value="ATP-synt_A"/>
    <property type="match status" value="1"/>
</dbReference>
<evidence type="ECO:0000256" key="2">
    <source>
        <dbReference type="ARBA" id="ARBA00006810"/>
    </source>
</evidence>
<protein>
    <recommendedName>
        <fullName evidence="11 12">ATP synthase subunit a</fullName>
    </recommendedName>
    <alternativeName>
        <fullName evidence="11">ATP synthase F0 sector subunit a</fullName>
    </alternativeName>
    <alternativeName>
        <fullName evidence="11">F-ATPase subunit 6</fullName>
    </alternativeName>
</protein>
<keyword evidence="15" id="KW-1185">Reference proteome</keyword>
<evidence type="ECO:0000313" key="14">
    <source>
        <dbReference type="EMBL" id="RRD90679.1"/>
    </source>
</evidence>
<keyword evidence="10 11" id="KW-0066">ATP synthesis</keyword>
<evidence type="ECO:0000256" key="13">
    <source>
        <dbReference type="SAM" id="SignalP"/>
    </source>
</evidence>
<keyword evidence="14" id="KW-0378">Hydrolase</keyword>
<dbReference type="Proteomes" id="UP000279562">
    <property type="component" value="Unassembled WGS sequence"/>
</dbReference>
<feature type="transmembrane region" description="Helical" evidence="11">
    <location>
        <begin position="312"/>
        <end position="331"/>
    </location>
</feature>
<evidence type="ECO:0000313" key="15">
    <source>
        <dbReference type="Proteomes" id="UP000279562"/>
    </source>
</evidence>
<keyword evidence="8 11" id="KW-0406">Ion transport</keyword>
<evidence type="ECO:0000256" key="10">
    <source>
        <dbReference type="ARBA" id="ARBA00023310"/>
    </source>
</evidence>
<dbReference type="PRINTS" id="PR00123">
    <property type="entry name" value="ATPASEA"/>
</dbReference>
<feature type="transmembrane region" description="Helical" evidence="11">
    <location>
        <begin position="244"/>
        <end position="265"/>
    </location>
</feature>
<dbReference type="EMBL" id="RQYF01000034">
    <property type="protein sequence ID" value="RRD90679.1"/>
    <property type="molecule type" value="Genomic_DNA"/>
</dbReference>
<dbReference type="RefSeq" id="WP_125239305.1">
    <property type="nucleotide sequence ID" value="NZ_RQYF01000034.1"/>
</dbReference>
<feature type="transmembrane region" description="Helical" evidence="11">
    <location>
        <begin position="285"/>
        <end position="305"/>
    </location>
</feature>
<keyword evidence="4 11" id="KW-0138">CF(0)</keyword>
<evidence type="ECO:0000256" key="5">
    <source>
        <dbReference type="ARBA" id="ARBA00022692"/>
    </source>
</evidence>
<dbReference type="GO" id="GO:0046933">
    <property type="term" value="F:proton-transporting ATP synthase activity, rotational mechanism"/>
    <property type="evidence" value="ECO:0007669"/>
    <property type="project" value="UniProtKB-UniRule"/>
</dbReference>
<dbReference type="CDD" id="cd00310">
    <property type="entry name" value="ATP-synt_Fo_a_6"/>
    <property type="match status" value="1"/>
</dbReference>
<evidence type="ECO:0000256" key="4">
    <source>
        <dbReference type="ARBA" id="ARBA00022547"/>
    </source>
</evidence>
<feature type="chain" id="PRO_5017961091" description="ATP synthase subunit a" evidence="13">
    <location>
        <begin position="27"/>
        <end position="392"/>
    </location>
</feature>
<dbReference type="PANTHER" id="PTHR11410:SF0">
    <property type="entry name" value="ATP SYNTHASE SUBUNIT A"/>
    <property type="match status" value="1"/>
</dbReference>